<evidence type="ECO:0000313" key="2">
    <source>
        <dbReference type="EMBL" id="WFN37440.1"/>
    </source>
</evidence>
<dbReference type="GO" id="GO:0140097">
    <property type="term" value="F:catalytic activity, acting on DNA"/>
    <property type="evidence" value="ECO:0007669"/>
    <property type="project" value="UniProtKB-ARBA"/>
</dbReference>
<dbReference type="Pfam" id="PF13086">
    <property type="entry name" value="AAA_11"/>
    <property type="match status" value="2"/>
</dbReference>
<dbReference type="SMART" id="SM00487">
    <property type="entry name" value="DEXDc"/>
    <property type="match status" value="1"/>
</dbReference>
<gene>
    <name evidence="2" type="ORF">L1994_03355</name>
</gene>
<name>A0AAF0FPT3_9EURY</name>
<dbReference type="InterPro" id="IPR045055">
    <property type="entry name" value="DNA2/NAM7-like"/>
</dbReference>
<evidence type="ECO:0000313" key="3">
    <source>
        <dbReference type="Proteomes" id="UP001218895"/>
    </source>
</evidence>
<dbReference type="GO" id="GO:0004386">
    <property type="term" value="F:helicase activity"/>
    <property type="evidence" value="ECO:0007669"/>
    <property type="project" value="InterPro"/>
</dbReference>
<dbReference type="AlphaFoldDB" id="A0AAF0FPT3"/>
<dbReference type="SUPFAM" id="SSF52540">
    <property type="entry name" value="P-loop containing nucleoside triphosphate hydrolases"/>
    <property type="match status" value="2"/>
</dbReference>
<reference evidence="2" key="1">
    <citation type="submission" date="2022-01" db="EMBL/GenBank/DDBJ databases">
        <title>Complete genome of Methanomicrobium antiquum DSM 21220.</title>
        <authorList>
            <person name="Chen S.-C."/>
            <person name="You Y.-T."/>
            <person name="Zhou Y.-Z."/>
            <person name="Lai M.-C."/>
        </authorList>
    </citation>
    <scope>NUCLEOTIDE SEQUENCE</scope>
    <source>
        <strain evidence="2">DSM 21220</strain>
    </source>
</reference>
<organism evidence="2 3">
    <name type="scientific">Methanomicrobium antiquum</name>
    <dbReference type="NCBI Taxonomy" id="487686"/>
    <lineage>
        <taxon>Archaea</taxon>
        <taxon>Methanobacteriati</taxon>
        <taxon>Methanobacteriota</taxon>
        <taxon>Stenosarchaea group</taxon>
        <taxon>Methanomicrobia</taxon>
        <taxon>Methanomicrobiales</taxon>
        <taxon>Methanomicrobiaceae</taxon>
        <taxon>Methanomicrobium</taxon>
    </lineage>
</organism>
<accession>A0AAF0FPT3</accession>
<dbReference type="RefSeq" id="WP_278100280.1">
    <property type="nucleotide sequence ID" value="NZ_CP091092.1"/>
</dbReference>
<dbReference type="InterPro" id="IPR041677">
    <property type="entry name" value="DNA2/NAM7_AAA_11"/>
</dbReference>
<dbReference type="Gene3D" id="3.40.50.300">
    <property type="entry name" value="P-loop containing nucleotide triphosphate hydrolases"/>
    <property type="match status" value="2"/>
</dbReference>
<dbReference type="InterPro" id="IPR041679">
    <property type="entry name" value="DNA2/NAM7-like_C"/>
</dbReference>
<dbReference type="InterPro" id="IPR047187">
    <property type="entry name" value="SF1_C_Upf1"/>
</dbReference>
<dbReference type="GeneID" id="79949401"/>
<sequence length="990" mass="114043">MNNLYYANLGEEDPEQLEDRVVQRLKDFQIFLNQAEFRLKKKRYKFSFSTKNATGKISATDADINLNPFSSEGIFLDEKLTNRIQENHINRDKKTIKLIEGPYINKIVYVKSNGMTYPFQFTPQEFTLNNIHPELVSTSDNGNSDEKRVREDEEDLALNFLSDSDTIEIKSKGKTRNIRFRNKLKREESIIVNELPENGTFWAKYNTYIIQRQRQAIEDLALSPQRHQIPLLNLFRQKERDFSWGNSDTSFNPKMWFLLTDKNRDGTDEQREFVRKAWGTPDFAILEGPPGSGKTTTILELIAQAISRNQRVLMVASTHVAVDNVIEKLLETYVQTAEGEKTLKEACGAIPLRIGDEDNVSDLIKPYCLNNFVENERNDLINFLNSKSTSGSLTESQKIWNLSLTKNKADAKKNLQTLLLDVANLICGTTIGILQAPIIKNTHLTEPLFDLVILDEASKTTFQEFLVPALYGRKWILSGDVKQLSPYVDQTPIEENLSNLPSFTKENGQKDREICFAAFQASGFDRGPKNVLMIKETDEDVSDFYKYSLKQAEETNNYCKEHKIKNEILTCKGISQTPSSYSEKLEILGSNFLIAKKNLVSKIGSYLPPDVYFNDNEIHGFFSDQFIRKRNAWNAKTYENKSWEGEIAWRISRMHELKNSADYDQLSSEVDLLIPKYERDNPKTDDSRKHKPRFDLVKNEIDKIRRIALPSVLELLQEGFETHSKRRDHDLIALYSGLSYGGKNPEILDIRHTLLTYQHRMHPDISNLPRKYIYEGKALKNANGDERMKNERDWKYNTYSSRCVWIDLKPSKEDLGFGKSKYNLKEVKAIKKSLNEFIHWAKSNPNPGDKYGLWSIAVLSFYKGQEKKLKDELADISAKNGISSEFVRQDCNISVKICSVDRFQGHEADLVFLSFVQSCRRRDNKRCKKSSIGFLNFQNRLNVAVTRARYQLVMFGDKQNFERSKSVFLKALATESTPGDIEFGGYKNGN</sequence>
<dbReference type="PANTHER" id="PTHR10887:SF495">
    <property type="entry name" value="HELICASE SENATAXIN ISOFORM X1-RELATED"/>
    <property type="match status" value="1"/>
</dbReference>
<dbReference type="Pfam" id="PF13087">
    <property type="entry name" value="AAA_12"/>
    <property type="match status" value="1"/>
</dbReference>
<feature type="domain" description="Helicase ATP-binding" evidence="1">
    <location>
        <begin position="262"/>
        <end position="508"/>
    </location>
</feature>
<dbReference type="PANTHER" id="PTHR10887">
    <property type="entry name" value="DNA2/NAM7 HELICASE FAMILY"/>
    <property type="match status" value="1"/>
</dbReference>
<evidence type="ECO:0000259" key="1">
    <source>
        <dbReference type="SMART" id="SM00487"/>
    </source>
</evidence>
<dbReference type="EMBL" id="CP091092">
    <property type="protein sequence ID" value="WFN37440.1"/>
    <property type="molecule type" value="Genomic_DNA"/>
</dbReference>
<dbReference type="InterPro" id="IPR014001">
    <property type="entry name" value="Helicase_ATP-bd"/>
</dbReference>
<protein>
    <submittedName>
        <fullName evidence="2">AAA domain-containing protein</fullName>
    </submittedName>
</protein>
<keyword evidence="3" id="KW-1185">Reference proteome</keyword>
<proteinExistence type="predicted"/>
<dbReference type="CDD" id="cd18808">
    <property type="entry name" value="SF1_C_Upf1"/>
    <property type="match status" value="1"/>
</dbReference>
<dbReference type="KEGG" id="manq:L1994_03355"/>
<dbReference type="InterPro" id="IPR027417">
    <property type="entry name" value="P-loop_NTPase"/>
</dbReference>
<dbReference type="Proteomes" id="UP001218895">
    <property type="component" value="Chromosome"/>
</dbReference>